<gene>
    <name evidence="18" type="ORF">ENUP19_0056G0028</name>
</gene>
<evidence type="ECO:0000256" key="11">
    <source>
        <dbReference type="ARBA" id="ARBA00022842"/>
    </source>
</evidence>
<organism evidence="18 19">
    <name type="scientific">Entamoeba nuttalli</name>
    <dbReference type="NCBI Taxonomy" id="412467"/>
    <lineage>
        <taxon>Eukaryota</taxon>
        <taxon>Amoebozoa</taxon>
        <taxon>Evosea</taxon>
        <taxon>Archamoebae</taxon>
        <taxon>Mastigamoebida</taxon>
        <taxon>Entamoebidae</taxon>
        <taxon>Entamoeba</taxon>
    </lineage>
</organism>
<evidence type="ECO:0000256" key="14">
    <source>
        <dbReference type="ARBA" id="ARBA00023134"/>
    </source>
</evidence>
<keyword evidence="7" id="KW-0479">Metal-binding</keyword>
<dbReference type="SUPFAM" id="SSF52540">
    <property type="entry name" value="P-loop containing nucleoside triphosphate hydrolases"/>
    <property type="match status" value="1"/>
</dbReference>
<protein>
    <recommendedName>
        <fullName evidence="17">AIG1-type G domain-containing protein</fullName>
    </recommendedName>
</protein>
<keyword evidence="13" id="KW-1133">Transmembrane helix</keyword>
<evidence type="ECO:0000256" key="1">
    <source>
        <dbReference type="ARBA" id="ARBA00001946"/>
    </source>
</evidence>
<comment type="caution">
    <text evidence="18">The sequence shown here is derived from an EMBL/GenBank/DDBJ whole genome shotgun (WGS) entry which is preliminary data.</text>
</comment>
<feature type="domain" description="AIG1-type G" evidence="17">
    <location>
        <begin position="4"/>
        <end position="226"/>
    </location>
</feature>
<evidence type="ECO:0000259" key="17">
    <source>
        <dbReference type="PROSITE" id="PS51720"/>
    </source>
</evidence>
<evidence type="ECO:0000256" key="7">
    <source>
        <dbReference type="ARBA" id="ARBA00022723"/>
    </source>
</evidence>
<evidence type="ECO:0000256" key="5">
    <source>
        <dbReference type="ARBA" id="ARBA00022640"/>
    </source>
</evidence>
<dbReference type="Gene3D" id="3.40.50.300">
    <property type="entry name" value="P-loop containing nucleotide triphosphate hydrolases"/>
    <property type="match status" value="1"/>
</dbReference>
<evidence type="ECO:0000256" key="6">
    <source>
        <dbReference type="ARBA" id="ARBA00022692"/>
    </source>
</evidence>
<evidence type="ECO:0000256" key="2">
    <source>
        <dbReference type="ARBA" id="ARBA00004167"/>
    </source>
</evidence>
<keyword evidence="12" id="KW-0653">Protein transport</keyword>
<comment type="subcellular location">
    <subcellularLocation>
        <location evidence="2">Membrane</location>
        <topology evidence="2">Single-pass membrane protein</topology>
    </subcellularLocation>
    <subcellularLocation>
        <location evidence="16">Plastid</location>
        <location evidence="16">Chloroplast outer membrane</location>
    </subcellularLocation>
</comment>
<reference evidence="18 19" key="1">
    <citation type="journal article" date="2019" name="PLoS Negl. Trop. Dis.">
        <title>Whole genome sequencing of Entamoeba nuttalli reveals mammalian host-related molecular signatures and a novel octapeptide-repeat surface protein.</title>
        <authorList>
            <person name="Tanaka M."/>
            <person name="Makiuchi T."/>
            <person name="Komiyama T."/>
            <person name="Shiina T."/>
            <person name="Osaki K."/>
            <person name="Tachibana H."/>
        </authorList>
    </citation>
    <scope>NUCLEOTIDE SEQUENCE [LARGE SCALE GENOMIC DNA]</scope>
    <source>
        <strain evidence="18 19">P19-061405</strain>
    </source>
</reference>
<keyword evidence="14" id="KW-0342">GTP-binding</keyword>
<dbReference type="Pfam" id="PF04548">
    <property type="entry name" value="AIG1"/>
    <property type="match status" value="1"/>
</dbReference>
<evidence type="ECO:0000256" key="4">
    <source>
        <dbReference type="ARBA" id="ARBA00022528"/>
    </source>
</evidence>
<dbReference type="PROSITE" id="PS51720">
    <property type="entry name" value="G_AIG1"/>
    <property type="match status" value="1"/>
</dbReference>
<dbReference type="Proteomes" id="UP001628156">
    <property type="component" value="Unassembled WGS sequence"/>
</dbReference>
<proteinExistence type="predicted"/>
<accession>A0ABQ0DCT0</accession>
<keyword evidence="11" id="KW-0460">Magnesium</keyword>
<keyword evidence="6" id="KW-0812">Transmembrane</keyword>
<evidence type="ECO:0000256" key="9">
    <source>
        <dbReference type="ARBA" id="ARBA00022801"/>
    </source>
</evidence>
<evidence type="ECO:0000256" key="15">
    <source>
        <dbReference type="ARBA" id="ARBA00023136"/>
    </source>
</evidence>
<dbReference type="InterPro" id="IPR006703">
    <property type="entry name" value="G_AIG1"/>
</dbReference>
<keyword evidence="3" id="KW-0813">Transport</keyword>
<keyword evidence="10" id="KW-1002">Plastid outer membrane</keyword>
<dbReference type="InterPro" id="IPR045058">
    <property type="entry name" value="GIMA/IAN/Toc"/>
</dbReference>
<keyword evidence="19" id="KW-1185">Reference proteome</keyword>
<keyword evidence="8" id="KW-0547">Nucleotide-binding</keyword>
<name>A0ABQ0DCT0_9EUKA</name>
<dbReference type="PANTHER" id="PTHR10903:SF135">
    <property type="entry name" value="TRANSLOCASE OF CHLOROPLAST 120, CHLOROPLASTIC-RELATED"/>
    <property type="match status" value="1"/>
</dbReference>
<evidence type="ECO:0000256" key="16">
    <source>
        <dbReference type="ARBA" id="ARBA00024013"/>
    </source>
</evidence>
<keyword evidence="4" id="KW-0150">Chloroplast</keyword>
<evidence type="ECO:0000256" key="13">
    <source>
        <dbReference type="ARBA" id="ARBA00022989"/>
    </source>
</evidence>
<dbReference type="PANTHER" id="PTHR10903">
    <property type="entry name" value="GTPASE, IMAP FAMILY MEMBER-RELATED"/>
    <property type="match status" value="1"/>
</dbReference>
<evidence type="ECO:0000256" key="8">
    <source>
        <dbReference type="ARBA" id="ARBA00022741"/>
    </source>
</evidence>
<sequence length="279" mass="32519">MSLQKQTKLLLIGKTGVGKSSLGNFILERTVFTVDDSTNSVKKDIAGYFGKYDRSDLFVIDTPSLQDTQEFNEKFLNDIVEYVKKQGGINGIILTIGFDEERFSANLHFIINVISDVFSIKDIWKRVCIVWTKCDKDEVRAIGKNNKVVKQQFKKDLVEFISQTNDDIEIPMYYVDLQPEEYDDIKRSEKEIERIIEWGRGLESIDEEKIKKSISKYKEIRYEEKETKSDITNEINTYKRCIQINNDGEEIPGKWYLFSTRTITEKKRNEDSSYGCVVM</sequence>
<dbReference type="InterPro" id="IPR027417">
    <property type="entry name" value="P-loop_NTPase"/>
</dbReference>
<keyword evidence="9" id="KW-0378">Hydrolase</keyword>
<evidence type="ECO:0000256" key="10">
    <source>
        <dbReference type="ARBA" id="ARBA00022805"/>
    </source>
</evidence>
<evidence type="ECO:0000256" key="3">
    <source>
        <dbReference type="ARBA" id="ARBA00022448"/>
    </source>
</evidence>
<keyword evidence="5" id="KW-0934">Plastid</keyword>
<evidence type="ECO:0000256" key="12">
    <source>
        <dbReference type="ARBA" id="ARBA00022927"/>
    </source>
</evidence>
<evidence type="ECO:0000313" key="19">
    <source>
        <dbReference type="Proteomes" id="UP001628156"/>
    </source>
</evidence>
<dbReference type="EMBL" id="BAAFRS010000056">
    <property type="protein sequence ID" value="GAB1220669.1"/>
    <property type="molecule type" value="Genomic_DNA"/>
</dbReference>
<comment type="cofactor">
    <cofactor evidence="1">
        <name>Mg(2+)</name>
        <dbReference type="ChEBI" id="CHEBI:18420"/>
    </cofactor>
</comment>
<evidence type="ECO:0000313" key="18">
    <source>
        <dbReference type="EMBL" id="GAB1220669.1"/>
    </source>
</evidence>
<keyword evidence="15" id="KW-0472">Membrane</keyword>